<dbReference type="GeneID" id="69116889"/>
<dbReference type="Pfam" id="PF13349">
    <property type="entry name" value="DUF4097"/>
    <property type="match status" value="1"/>
</dbReference>
<accession>A0ABD5NCY4</accession>
<proteinExistence type="predicted"/>
<protein>
    <submittedName>
        <fullName evidence="2">DUF4097 family beta strand repeat-containing protein</fullName>
    </submittedName>
</protein>
<keyword evidence="3" id="KW-1185">Reference proteome</keyword>
<dbReference type="Proteomes" id="UP001595660">
    <property type="component" value="Unassembled WGS sequence"/>
</dbReference>
<dbReference type="AlphaFoldDB" id="A0ABD5NCY4"/>
<comment type="caution">
    <text evidence="2">The sequence shown here is derived from an EMBL/GenBank/DDBJ whole genome shotgun (WGS) entry which is preliminary data.</text>
</comment>
<feature type="domain" description="DUF4097" evidence="1">
    <location>
        <begin position="100"/>
        <end position="224"/>
    </location>
</feature>
<evidence type="ECO:0000313" key="2">
    <source>
        <dbReference type="EMBL" id="MFC3477186.1"/>
    </source>
</evidence>
<reference evidence="2 3" key="1">
    <citation type="journal article" date="2019" name="Int. J. Syst. Evol. Microbiol.">
        <title>The Global Catalogue of Microorganisms (GCM) 10K type strain sequencing project: providing services to taxonomists for standard genome sequencing and annotation.</title>
        <authorList>
            <consortium name="The Broad Institute Genomics Platform"/>
            <consortium name="The Broad Institute Genome Sequencing Center for Infectious Disease"/>
            <person name="Wu L."/>
            <person name="Ma J."/>
        </authorList>
    </citation>
    <scope>NUCLEOTIDE SEQUENCE [LARGE SCALE GENOMIC DNA]</scope>
    <source>
        <strain evidence="2 3">CGMCC 1.12562</strain>
    </source>
</reference>
<gene>
    <name evidence="2" type="ORF">ACFOKC_05560</name>
</gene>
<organism evidence="2 3">
    <name type="scientific">Halobacterium litoreum</name>
    <dbReference type="NCBI Taxonomy" id="2039234"/>
    <lineage>
        <taxon>Archaea</taxon>
        <taxon>Methanobacteriati</taxon>
        <taxon>Methanobacteriota</taxon>
        <taxon>Stenosarchaea group</taxon>
        <taxon>Halobacteria</taxon>
        <taxon>Halobacteriales</taxon>
        <taxon>Halobacteriaceae</taxon>
        <taxon>Halobacterium</taxon>
    </lineage>
</organism>
<dbReference type="RefSeq" id="WP_232571681.1">
    <property type="nucleotide sequence ID" value="NZ_CP089466.1"/>
</dbReference>
<dbReference type="Gene3D" id="2.160.20.120">
    <property type="match status" value="1"/>
</dbReference>
<dbReference type="EMBL" id="JBHRWN010000002">
    <property type="protein sequence ID" value="MFC3477186.1"/>
    <property type="molecule type" value="Genomic_DNA"/>
</dbReference>
<name>A0ABD5NCY4_9EURY</name>
<evidence type="ECO:0000259" key="1">
    <source>
        <dbReference type="Pfam" id="PF13349"/>
    </source>
</evidence>
<dbReference type="InterPro" id="IPR025164">
    <property type="entry name" value="Toastrack_DUF4097"/>
</dbReference>
<evidence type="ECO:0000313" key="3">
    <source>
        <dbReference type="Proteomes" id="UP001595660"/>
    </source>
</evidence>
<sequence>MDEGSERGEASVSGCLHHPCVALDSRTRELSVATNDRVSVHTPDGAVSVERGGDARVAAASRDPFSIRTWREDGGLNVAVERDHDRRVYVELTLPAGVSLGSASTGCGAVSVEGVAGTPVVETGRGNVSVRGTDGVAAVRTGSGDVDVSICRLPDHATVETADGDATLTLADDLDATVELSVQGGDVAASPQTFDELAAKSAGYVRGVLGDGDAWLTAKTGGGDGIARRT</sequence>